<name>A0A0F9R0A9_9ZZZZ</name>
<proteinExistence type="predicted"/>
<dbReference type="EMBL" id="LAZR01004193">
    <property type="protein sequence ID" value="KKN10898.1"/>
    <property type="molecule type" value="Genomic_DNA"/>
</dbReference>
<reference evidence="1" key="1">
    <citation type="journal article" date="2015" name="Nature">
        <title>Complex archaea that bridge the gap between prokaryotes and eukaryotes.</title>
        <authorList>
            <person name="Spang A."/>
            <person name="Saw J.H."/>
            <person name="Jorgensen S.L."/>
            <person name="Zaremba-Niedzwiedzka K."/>
            <person name="Martijn J."/>
            <person name="Lind A.E."/>
            <person name="van Eijk R."/>
            <person name="Schleper C."/>
            <person name="Guy L."/>
            <person name="Ettema T.J."/>
        </authorList>
    </citation>
    <scope>NUCLEOTIDE SEQUENCE</scope>
</reference>
<accession>A0A0F9R0A9</accession>
<dbReference type="AlphaFoldDB" id="A0A0F9R0A9"/>
<evidence type="ECO:0000313" key="1">
    <source>
        <dbReference type="EMBL" id="KKN10898.1"/>
    </source>
</evidence>
<gene>
    <name evidence="1" type="ORF">LCGC14_1031780</name>
</gene>
<sequence length="47" mass="5522">MSEELKPCMNDMCPRFNNKDYGCNCNMVEAYSILPLHKISKAMEKFF</sequence>
<comment type="caution">
    <text evidence="1">The sequence shown here is derived from an EMBL/GenBank/DDBJ whole genome shotgun (WGS) entry which is preliminary data.</text>
</comment>
<protein>
    <submittedName>
        <fullName evidence="1">Uncharacterized protein</fullName>
    </submittedName>
</protein>
<organism evidence="1">
    <name type="scientific">marine sediment metagenome</name>
    <dbReference type="NCBI Taxonomy" id="412755"/>
    <lineage>
        <taxon>unclassified sequences</taxon>
        <taxon>metagenomes</taxon>
        <taxon>ecological metagenomes</taxon>
    </lineage>
</organism>